<dbReference type="EMBL" id="AZHF01000009">
    <property type="protein sequence ID" value="OAA70860.1"/>
    <property type="molecule type" value="Genomic_DNA"/>
</dbReference>
<feature type="signal peptide" evidence="1">
    <location>
        <begin position="1"/>
        <end position="19"/>
    </location>
</feature>
<dbReference type="Proteomes" id="UP000076881">
    <property type="component" value="Unassembled WGS sequence"/>
</dbReference>
<protein>
    <submittedName>
        <fullName evidence="2">Uncharacterized protein</fullName>
    </submittedName>
</protein>
<reference evidence="2 3" key="1">
    <citation type="journal article" date="2016" name="Genome Biol. Evol.">
        <title>Divergent and convergent evolution of fungal pathogenicity.</title>
        <authorList>
            <person name="Shang Y."/>
            <person name="Xiao G."/>
            <person name="Zheng P."/>
            <person name="Cen K."/>
            <person name="Zhan S."/>
            <person name="Wang C."/>
        </authorList>
    </citation>
    <scope>NUCLEOTIDE SEQUENCE [LARGE SCALE GENOMIC DNA]</scope>
    <source>
        <strain evidence="2 3">RCEF 1005</strain>
    </source>
</reference>
<dbReference type="AlphaFoldDB" id="A0A168C2N4"/>
<sequence length="74" mass="7421">MQFTSTLLAIATMLAVGDACKCFQGANIQFGVSHGCCDQAGGRWTGDDCAFAGTGGNLGTFNSCCGNNGGNSDC</sequence>
<proteinExistence type="predicted"/>
<evidence type="ECO:0000256" key="1">
    <source>
        <dbReference type="SAM" id="SignalP"/>
    </source>
</evidence>
<keyword evidence="1" id="KW-0732">Signal</keyword>
<feature type="chain" id="PRO_5007895816" evidence="1">
    <location>
        <begin position="20"/>
        <end position="74"/>
    </location>
</feature>
<accession>A0A168C2N4</accession>
<gene>
    <name evidence="2" type="ORF">LEL_09451</name>
</gene>
<name>A0A168C2N4_CORDF</name>
<evidence type="ECO:0000313" key="3">
    <source>
        <dbReference type="Proteomes" id="UP000076881"/>
    </source>
</evidence>
<organism evidence="2 3">
    <name type="scientific">Akanthomyces lecanii RCEF 1005</name>
    <dbReference type="NCBI Taxonomy" id="1081108"/>
    <lineage>
        <taxon>Eukaryota</taxon>
        <taxon>Fungi</taxon>
        <taxon>Dikarya</taxon>
        <taxon>Ascomycota</taxon>
        <taxon>Pezizomycotina</taxon>
        <taxon>Sordariomycetes</taxon>
        <taxon>Hypocreomycetidae</taxon>
        <taxon>Hypocreales</taxon>
        <taxon>Cordycipitaceae</taxon>
        <taxon>Akanthomyces</taxon>
        <taxon>Cordyceps confragosa</taxon>
    </lineage>
</organism>
<dbReference type="OrthoDB" id="4865850at2759"/>
<comment type="caution">
    <text evidence="2">The sequence shown here is derived from an EMBL/GenBank/DDBJ whole genome shotgun (WGS) entry which is preliminary data.</text>
</comment>
<evidence type="ECO:0000313" key="2">
    <source>
        <dbReference type="EMBL" id="OAA70860.1"/>
    </source>
</evidence>
<keyword evidence="3" id="KW-1185">Reference proteome</keyword>